<proteinExistence type="predicted"/>
<evidence type="ECO:0000313" key="3">
    <source>
        <dbReference type="Proteomes" id="UP000002054"/>
    </source>
</evidence>
<dbReference type="PROSITE" id="PS50943">
    <property type="entry name" value="HTH_CROC1"/>
    <property type="match status" value="1"/>
</dbReference>
<dbReference type="KEGG" id="nmi:NMO_1447"/>
<dbReference type="InterPro" id="IPR001387">
    <property type="entry name" value="Cro/C1-type_HTH"/>
</dbReference>
<feature type="domain" description="HTH cro/C1-type" evidence="1">
    <location>
        <begin position="26"/>
        <end position="80"/>
    </location>
</feature>
<evidence type="ECO:0000313" key="2">
    <source>
        <dbReference type="EMBL" id="CBA07148.1"/>
    </source>
</evidence>
<accession>C6S876</accession>
<dbReference type="AlphaFoldDB" id="C6S876"/>
<dbReference type="SUPFAM" id="SSF47413">
    <property type="entry name" value="lambda repressor-like DNA-binding domains"/>
    <property type="match status" value="1"/>
</dbReference>
<evidence type="ECO:0000259" key="1">
    <source>
        <dbReference type="PROSITE" id="PS50943"/>
    </source>
</evidence>
<dbReference type="EMBL" id="AM889136">
    <property type="protein sequence ID" value="CBA07148.1"/>
    <property type="molecule type" value="Genomic_DNA"/>
</dbReference>
<name>C6S876_NEIML</name>
<organism evidence="2 3">
    <name type="scientific">Neisseria meningitidis (strain alpha14)</name>
    <dbReference type="NCBI Taxonomy" id="662598"/>
    <lineage>
        <taxon>Bacteria</taxon>
        <taxon>Pseudomonadati</taxon>
        <taxon>Pseudomonadota</taxon>
        <taxon>Betaproteobacteria</taxon>
        <taxon>Neisseriales</taxon>
        <taxon>Neisseriaceae</taxon>
        <taxon>Neisseria</taxon>
    </lineage>
</organism>
<dbReference type="Pfam" id="PF01381">
    <property type="entry name" value="HTH_3"/>
    <property type="match status" value="1"/>
</dbReference>
<protein>
    <submittedName>
        <fullName evidence="2">Hypothetical transcriptional regulator</fullName>
    </submittedName>
</protein>
<dbReference type="InterPro" id="IPR010982">
    <property type="entry name" value="Lambda_DNA-bd_dom_sf"/>
</dbReference>
<dbReference type="GO" id="GO:0003677">
    <property type="term" value="F:DNA binding"/>
    <property type="evidence" value="ECO:0007669"/>
    <property type="project" value="InterPro"/>
</dbReference>
<reference evidence="2 3" key="1">
    <citation type="journal article" date="2008" name="Proc. Natl. Acad. Sci. U.S.A.">
        <title>Whole-genome comparison of disease and carriage strains provides insights into virulence evolution in Neisseria meningitidis.</title>
        <authorList>
            <person name="Schoen C."/>
            <person name="Blom J."/>
            <person name="Claus H."/>
            <person name="Schramm-Glueck A."/>
            <person name="Brandt P."/>
            <person name="Mueller T."/>
            <person name="Goesmann A."/>
            <person name="Joseph B."/>
            <person name="Konietzny S."/>
            <person name="Kurzai O."/>
            <person name="Schmitt C."/>
            <person name="Friedrich T."/>
            <person name="Linke B."/>
            <person name="Vogel U."/>
            <person name="Frosch M."/>
        </authorList>
    </citation>
    <scope>NUCLEOTIDE SEQUENCE [LARGE SCALE GENOMIC DNA]</scope>
    <source>
        <strain evidence="3">alpha14</strain>
    </source>
</reference>
<dbReference type="CDD" id="cd00093">
    <property type="entry name" value="HTH_XRE"/>
    <property type="match status" value="1"/>
</dbReference>
<dbReference type="Gene3D" id="1.10.260.40">
    <property type="entry name" value="lambda repressor-like DNA-binding domains"/>
    <property type="match status" value="1"/>
</dbReference>
<dbReference type="SMART" id="SM00530">
    <property type="entry name" value="HTH_XRE"/>
    <property type="match status" value="1"/>
</dbReference>
<dbReference type="HOGENOM" id="CLU_066192_26_4_4"/>
<sequence>MSKSTIGYKMVQLLATEADRLIGEKIRQRRKELGYSAEKLAEHINLSQQQISRYERGVGKINISHLVDIAVFLETPIAWFFQDCLPKPLTVACTPENTPEQQWHSLNPNQKAAFAAFLDTLRNKET</sequence>
<dbReference type="Proteomes" id="UP000002054">
    <property type="component" value="Chromosome"/>
</dbReference>
<gene>
    <name evidence="2" type="ordered locus">NMO_1447</name>
</gene>